<dbReference type="PANTHER" id="PTHR43681">
    <property type="entry name" value="TRANSMEMBRANE GTPASE FZO"/>
    <property type="match status" value="1"/>
</dbReference>
<protein>
    <submittedName>
        <fullName evidence="3">Isoniazid-induced dynamin-like GTPase IniA</fullName>
    </submittedName>
</protein>
<gene>
    <name evidence="3" type="primary">iniA</name>
    <name evidence="3" type="ORF">GCM10009846_10140</name>
</gene>
<dbReference type="RefSeq" id="WP_344341116.1">
    <property type="nucleotide sequence ID" value="NZ_BAAAQT010000005.1"/>
</dbReference>
<keyword evidence="1" id="KW-1133">Transmembrane helix</keyword>
<keyword evidence="1" id="KW-0812">Transmembrane</keyword>
<name>A0ABP5MEQ0_9MICO</name>
<dbReference type="Gene3D" id="3.40.50.300">
    <property type="entry name" value="P-loop containing nucleotide triphosphate hydrolases"/>
    <property type="match status" value="1"/>
</dbReference>
<comment type="caution">
    <text evidence="3">The sequence shown here is derived from an EMBL/GenBank/DDBJ whole genome shotgun (WGS) entry which is preliminary data.</text>
</comment>
<proteinExistence type="predicted"/>
<dbReference type="Pfam" id="PF00350">
    <property type="entry name" value="Dynamin_N"/>
    <property type="match status" value="1"/>
</dbReference>
<evidence type="ECO:0000256" key="1">
    <source>
        <dbReference type="SAM" id="Phobius"/>
    </source>
</evidence>
<sequence>MPASLSVETAAPLASAADRLRQIAASTVRPDLLGRIDAASRTLADATVRVVVVGQFKQGKSSLVNALVAADVCPVDDIVATAVPTEVRWGQQVSAALVTTLTEDARTIRTPIAPDQLRRLVTERSGAPGAIGTLHAEVTLPRAALAGGLVLVDTPGVGRGNARAATNLTLLPDADAIVMVSDATQELTDPELRFLQQAAALCGRVTFVLSKHDLQHQWRSIHDADREHLADADVDARIIPTSAFLHSVALRDQTPGSRERSGIDQLAAHLQGPVRADVVTQRQLAAAEEIVAVGRLLAMVAQSELDVLLDPASGGVVVHDLERAQKTAEQLTQRSARWQQTLADGVEELIADVDFDLRDRLRKVGREAERLIDSSDPGRSWEQIGAWLADSVTQAVSDNFVWAHERSLHLAGVVADHFSLDGRAALPELSLAGTDQALRAVGGLDFIGSGRLGIGKKLMIGLKGSYGGVLMFGLMTSLAGMALVNPLSLAAGLVVGTFAYRQDAQTRLDGRRAEAKAAVRRLIDEAIFQVGKEARDRSISSKRVLREHFVGVGESFKQSLAESVRLAKRGADMPKPERQLRVERLTADLAELRALCEQAASFSTAHASVALRSAS</sequence>
<dbReference type="PANTHER" id="PTHR43681:SF1">
    <property type="entry name" value="SARCALUMENIN"/>
    <property type="match status" value="1"/>
</dbReference>
<dbReference type="EMBL" id="BAAAQT010000005">
    <property type="protein sequence ID" value="GAA2172392.1"/>
    <property type="molecule type" value="Genomic_DNA"/>
</dbReference>
<evidence type="ECO:0000313" key="4">
    <source>
        <dbReference type="Proteomes" id="UP001501599"/>
    </source>
</evidence>
<accession>A0ABP5MEQ0</accession>
<dbReference type="Proteomes" id="UP001501599">
    <property type="component" value="Unassembled WGS sequence"/>
</dbReference>
<evidence type="ECO:0000259" key="2">
    <source>
        <dbReference type="Pfam" id="PF00350"/>
    </source>
</evidence>
<reference evidence="4" key="1">
    <citation type="journal article" date="2019" name="Int. J. Syst. Evol. Microbiol.">
        <title>The Global Catalogue of Microorganisms (GCM) 10K type strain sequencing project: providing services to taxonomists for standard genome sequencing and annotation.</title>
        <authorList>
            <consortium name="The Broad Institute Genomics Platform"/>
            <consortium name="The Broad Institute Genome Sequencing Center for Infectious Disease"/>
            <person name="Wu L."/>
            <person name="Ma J."/>
        </authorList>
    </citation>
    <scope>NUCLEOTIDE SEQUENCE [LARGE SCALE GENOMIC DNA]</scope>
    <source>
        <strain evidence="4">JCM 16026</strain>
    </source>
</reference>
<dbReference type="InterPro" id="IPR051943">
    <property type="entry name" value="TRAFAC_Dynamin-like_GTPase"/>
</dbReference>
<keyword evidence="1" id="KW-0472">Membrane</keyword>
<feature type="transmembrane region" description="Helical" evidence="1">
    <location>
        <begin position="466"/>
        <end position="499"/>
    </location>
</feature>
<dbReference type="SUPFAM" id="SSF52540">
    <property type="entry name" value="P-loop containing nucleoside triphosphate hydrolases"/>
    <property type="match status" value="1"/>
</dbReference>
<organism evidence="3 4">
    <name type="scientific">Agrococcus versicolor</name>
    <dbReference type="NCBI Taxonomy" id="501482"/>
    <lineage>
        <taxon>Bacteria</taxon>
        <taxon>Bacillati</taxon>
        <taxon>Actinomycetota</taxon>
        <taxon>Actinomycetes</taxon>
        <taxon>Micrococcales</taxon>
        <taxon>Microbacteriaceae</taxon>
        <taxon>Agrococcus</taxon>
    </lineage>
</organism>
<evidence type="ECO:0000313" key="3">
    <source>
        <dbReference type="EMBL" id="GAA2172392.1"/>
    </source>
</evidence>
<dbReference type="InterPro" id="IPR027417">
    <property type="entry name" value="P-loop_NTPase"/>
</dbReference>
<dbReference type="InterPro" id="IPR045063">
    <property type="entry name" value="Dynamin_N"/>
</dbReference>
<keyword evidence="4" id="KW-1185">Reference proteome</keyword>
<feature type="domain" description="Dynamin N-terminal" evidence="2">
    <location>
        <begin position="50"/>
        <end position="209"/>
    </location>
</feature>